<protein>
    <submittedName>
        <fullName evidence="1">Uncharacterized protein</fullName>
    </submittedName>
</protein>
<dbReference type="EMBL" id="JTLV02000001">
    <property type="protein sequence ID" value="PQM31490.1"/>
    <property type="molecule type" value="Genomic_DNA"/>
</dbReference>
<reference evidence="1 2" key="1">
    <citation type="journal article" date="2015" name="MBio">
        <title>Genome sequence of the Drosophila melanogaster male-killing Spiroplasma strain MSRO endosymbiont.</title>
        <authorList>
            <person name="Paredes J.C."/>
            <person name="Herren J.K."/>
            <person name="Schupfer F."/>
            <person name="Marin R."/>
            <person name="Claverol S."/>
            <person name="Kuo C.H."/>
            <person name="Lemaitre B."/>
            <person name="Beven L."/>
        </authorList>
    </citation>
    <scope>NUCLEOTIDE SEQUENCE [LARGE SCALE GENOMIC DNA]</scope>
    <source>
        <strain evidence="1 2">MSRO</strain>
    </source>
</reference>
<evidence type="ECO:0000313" key="1">
    <source>
        <dbReference type="EMBL" id="PQM31490.1"/>
    </source>
</evidence>
<organism evidence="1 2">
    <name type="scientific">Spiroplasma poulsonii</name>
    <dbReference type="NCBI Taxonomy" id="2138"/>
    <lineage>
        <taxon>Bacteria</taxon>
        <taxon>Bacillati</taxon>
        <taxon>Mycoplasmatota</taxon>
        <taxon>Mollicutes</taxon>
        <taxon>Entomoplasmatales</taxon>
        <taxon>Spiroplasmataceae</taxon>
        <taxon>Spiroplasma</taxon>
    </lineage>
</organism>
<keyword evidence="2" id="KW-1185">Reference proteome</keyword>
<gene>
    <name evidence="1" type="ORF">SMSRO_SF013250</name>
</gene>
<proteinExistence type="predicted"/>
<comment type="caution">
    <text evidence="1">The sequence shown here is derived from an EMBL/GenBank/DDBJ whole genome shotgun (WGS) entry which is preliminary data.</text>
</comment>
<name>A0A2P6FDF2_9MOLU</name>
<accession>A0A2P6FDF2</accession>
<dbReference type="AlphaFoldDB" id="A0A2P6FDF2"/>
<dbReference type="Proteomes" id="UP000031565">
    <property type="component" value="Unassembled WGS sequence"/>
</dbReference>
<dbReference type="STRING" id="2138.SMSRO_v1c12500"/>
<sequence length="85" mass="9674">MFIYKLDNTTEIIPKIQGMIYLTNYSTNKDVEVESITGPAIYQVPTFKIGKTDQKTFLNNVATTKSPFVEFISNHFFNNANISNC</sequence>
<dbReference type="OrthoDB" id="197688at2"/>
<dbReference type="RefSeq" id="WP_040093605.1">
    <property type="nucleotide sequence ID" value="NZ_CM020866.1"/>
</dbReference>
<evidence type="ECO:0000313" key="2">
    <source>
        <dbReference type="Proteomes" id="UP000031565"/>
    </source>
</evidence>